<organism evidence="3 4">
    <name type="scientific">Fowlpox virus</name>
    <name type="common">FPV</name>
    <dbReference type="NCBI Taxonomy" id="10261"/>
    <lineage>
        <taxon>Viruses</taxon>
        <taxon>Varidnaviria</taxon>
        <taxon>Bamfordvirae</taxon>
        <taxon>Nucleocytoviricota</taxon>
        <taxon>Pokkesviricetes</taxon>
        <taxon>Chitovirales</taxon>
        <taxon>Poxviridae</taxon>
        <taxon>Chordopoxvirinae</taxon>
        <taxon>Avipoxvirus</taxon>
        <taxon>Avipoxvirus fowlpox</taxon>
    </lineage>
</organism>
<dbReference type="SUPFAM" id="SSF48403">
    <property type="entry name" value="Ankyrin repeat"/>
    <property type="match status" value="1"/>
</dbReference>
<dbReference type="Gene3D" id="1.25.40.20">
    <property type="entry name" value="Ankyrin repeat-containing domain"/>
    <property type="match status" value="2"/>
</dbReference>
<dbReference type="RefSeq" id="NP_039196.1">
    <property type="nucleotide sequence ID" value="NC_002188.1"/>
</dbReference>
<dbReference type="OrthoDB" id="2010at10239"/>
<dbReference type="KEGG" id="vg:1486805"/>
<protein>
    <submittedName>
        <fullName evidence="3">Putative ankyrin-repeat protein</fullName>
    </submittedName>
</protein>
<sequence>MQGNVIHVDKLYKMMYTDNYETIKKYLEYTVIDKTENYSTSANLIPFIPLHQAIEARNIDIIKSIITVDNVNQPGHDDTYPIHIICKEPNMLAISYMLRSINQCSVFNTLVKIKDMFNYRNVEIAKIILTNRYKNIQDIDLKYIDKKSKDDIIEITKLLFSYGADINMVDRHGNSPLHYATENPDQRLTRLLLSKGANPNILNKTNKSPLYYSIESDNPDITMLLIDKFIFNNTDPILSHAIKHYRKPILHALIENGASINARDKYGNTPLHYAVSYCKDIDVIKLLLERGVDVNAKSYIRNLTPLHSSYLKSPRVLKLLLQYGADINSLDSYSLTPLTSVVLQYLCIECGRIVVSHICCLKRIKPDIENSLGFIDNIDAITSNKRLNQIRLKCEDELNRMASIKITNTYSFDVFVLCDNITLLCKLVNNSIIDDILINSFNIYKGIILKNIYRSRKRLYLIENTLYVLNNTFKPNYMWNRLPVELQNYIMEYIDDASLKVMHEYEKHKLKY</sequence>
<dbReference type="PROSITE" id="PS50297">
    <property type="entry name" value="ANK_REP_REGION"/>
    <property type="match status" value="2"/>
</dbReference>
<dbReference type="SMR" id="A0A385HBI5"/>
<organismHost>
    <name type="scientific">Vertebrata</name>
    <name type="common">vertebrates</name>
    <dbReference type="NCBI Taxonomy" id="7742"/>
</organismHost>
<dbReference type="InterPro" id="IPR018272">
    <property type="entry name" value="PRANC_domain"/>
</dbReference>
<gene>
    <name evidence="3" type="primary">fp9.233</name>
</gene>
<evidence type="ECO:0000313" key="3">
    <source>
        <dbReference type="EMBL" id="CAE52768.1"/>
    </source>
</evidence>
<keyword evidence="1" id="KW-0677">Repeat</keyword>
<evidence type="ECO:0000256" key="1">
    <source>
        <dbReference type="ARBA" id="ARBA00022737"/>
    </source>
</evidence>
<name>A0A385HBI5_FOWPV</name>
<proteinExistence type="predicted"/>
<dbReference type="Pfam" id="PF09372">
    <property type="entry name" value="PRANC"/>
    <property type="match status" value="1"/>
</dbReference>
<dbReference type="Pfam" id="PF12796">
    <property type="entry name" value="Ank_2"/>
    <property type="match status" value="2"/>
</dbReference>
<dbReference type="PROSITE" id="PS50088">
    <property type="entry name" value="ANK_REPEAT"/>
    <property type="match status" value="2"/>
</dbReference>
<dbReference type="PANTHER" id="PTHR24198:SF165">
    <property type="entry name" value="ANKYRIN REPEAT-CONTAINING PROTEIN-RELATED"/>
    <property type="match status" value="1"/>
</dbReference>
<accession>Q70GS9</accession>
<dbReference type="SMART" id="SM00248">
    <property type="entry name" value="ANK"/>
    <property type="match status" value="6"/>
</dbReference>
<evidence type="ECO:0000256" key="2">
    <source>
        <dbReference type="ARBA" id="ARBA00023043"/>
    </source>
</evidence>
<dbReference type="PRINTS" id="PR01415">
    <property type="entry name" value="ANKYRIN"/>
</dbReference>
<dbReference type="PANTHER" id="PTHR24198">
    <property type="entry name" value="ANKYRIN REPEAT AND PROTEIN KINASE DOMAIN-CONTAINING PROTEIN"/>
    <property type="match status" value="1"/>
</dbReference>
<dbReference type="InterPro" id="IPR036770">
    <property type="entry name" value="Ankyrin_rpt-contain_sf"/>
</dbReference>
<keyword evidence="2" id="KW-0040">ANK repeat</keyword>
<dbReference type="InterPro" id="IPR002110">
    <property type="entry name" value="Ankyrin_rpt"/>
</dbReference>
<reference evidence="3 4" key="1">
    <citation type="journal article" date="2004" name="J. Gen. Virol.">
        <title>Comparison of the genome sequence of FP9, an attenuated, tissue culture-adapted European fowlpox virus, with those of virulent American and European viruses.</title>
        <authorList>
            <person name="Skinner M.A."/>
            <person name="Laidlaw S.M."/>
        </authorList>
    </citation>
    <scope>NUCLEOTIDE SEQUENCE [LARGE SCALE GENOMIC DNA]</scope>
    <source>
        <strain evidence="3">HP1-438 Munich</strain>
    </source>
</reference>
<dbReference type="Proteomes" id="UP000150838">
    <property type="component" value="Segment"/>
</dbReference>
<evidence type="ECO:0000313" key="4">
    <source>
        <dbReference type="Proteomes" id="UP000150838"/>
    </source>
</evidence>
<dbReference type="Pfam" id="PF00023">
    <property type="entry name" value="Ank"/>
    <property type="match status" value="1"/>
</dbReference>
<accession>A0A385HBI5</accession>
<dbReference type="EMBL" id="AJ581527">
    <property type="protein sequence ID" value="CAE52768.1"/>
    <property type="molecule type" value="Genomic_DNA"/>
</dbReference>